<proteinExistence type="inferred from homology"/>
<feature type="domain" description="Pseudouridine synthase I TruA alpha/beta" evidence="6">
    <location>
        <begin position="143"/>
        <end position="244"/>
    </location>
</feature>
<comment type="caution">
    <text evidence="4">Lacks conserved residue(s) required for the propagation of feature annotation.</text>
</comment>
<evidence type="ECO:0000256" key="1">
    <source>
        <dbReference type="ARBA" id="ARBA00009375"/>
    </source>
</evidence>
<dbReference type="PANTHER" id="PTHR11142">
    <property type="entry name" value="PSEUDOURIDYLATE SYNTHASE"/>
    <property type="match status" value="1"/>
</dbReference>
<dbReference type="InterPro" id="IPR020094">
    <property type="entry name" value="TruA/RsuA/RluB/E/F_N"/>
</dbReference>
<evidence type="ECO:0000313" key="8">
    <source>
        <dbReference type="Proteomes" id="UP001157733"/>
    </source>
</evidence>
<dbReference type="EMBL" id="OX336137">
    <property type="protein sequence ID" value="CAI2718207.1"/>
    <property type="molecule type" value="Genomic_DNA"/>
</dbReference>
<dbReference type="CDD" id="cd02570">
    <property type="entry name" value="PseudoU_synth_EcTruA"/>
    <property type="match status" value="1"/>
</dbReference>
<evidence type="ECO:0000256" key="2">
    <source>
        <dbReference type="ARBA" id="ARBA00022694"/>
    </source>
</evidence>
<evidence type="ECO:0000256" key="3">
    <source>
        <dbReference type="ARBA" id="ARBA00023235"/>
    </source>
</evidence>
<protein>
    <recommendedName>
        <fullName evidence="4">tRNA pseudouridine synthase A</fullName>
        <ecNumber evidence="4">5.4.99.12</ecNumber>
    </recommendedName>
    <alternativeName>
        <fullName evidence="4">tRNA pseudouridine(38-40) synthase</fullName>
    </alternativeName>
    <alternativeName>
        <fullName evidence="4">tRNA pseudouridylate synthase I</fullName>
    </alternativeName>
    <alternativeName>
        <fullName evidence="4">tRNA-uridine isomerase I</fullName>
    </alternativeName>
</protein>
<dbReference type="HAMAP" id="MF_00171">
    <property type="entry name" value="TruA"/>
    <property type="match status" value="1"/>
</dbReference>
<dbReference type="InterPro" id="IPR020103">
    <property type="entry name" value="PsdUridine_synth_cat_dom_sf"/>
</dbReference>
<evidence type="ECO:0000256" key="5">
    <source>
        <dbReference type="RuleBase" id="RU003792"/>
    </source>
</evidence>
<keyword evidence="3 4" id="KW-0413">Isomerase</keyword>
<dbReference type="Gene3D" id="3.30.70.660">
    <property type="entry name" value="Pseudouridine synthase I, catalytic domain, C-terminal subdomain"/>
    <property type="match status" value="1"/>
</dbReference>
<dbReference type="RefSeq" id="WP_282011113.1">
    <property type="nucleotide sequence ID" value="NZ_OX336137.1"/>
</dbReference>
<accession>A0ABN8VWT4</accession>
<dbReference type="EC" id="5.4.99.12" evidence="4"/>
<reference evidence="7 8" key="1">
    <citation type="submission" date="2022-09" db="EMBL/GenBank/DDBJ databases">
        <authorList>
            <person name="Kop L."/>
        </authorList>
    </citation>
    <scope>NUCLEOTIDE SEQUENCE [LARGE SCALE GENOMIC DNA]</scope>
    <source>
        <strain evidence="7 8">347</strain>
    </source>
</reference>
<feature type="active site" description="Nucleophile" evidence="4">
    <location>
        <position position="52"/>
    </location>
</feature>
<dbReference type="InterPro" id="IPR020095">
    <property type="entry name" value="PsdUridine_synth_TruA_C"/>
</dbReference>
<gene>
    <name evidence="4 7" type="primary">truA</name>
    <name evidence="7" type="ORF">NSPWAT_1348</name>
</gene>
<sequence length="258" mass="29017">MRRLKLVLEYEGSQYHGWQFQPNGLSIQEVLEGRLETITGCKTTVIGSGRTDSGVHAEGQVAHFNTECPMTPRQFLKALNSMLPYDIVVKSVEEVDLSFHARMCATHKLYRYTLLNRDFPSALFYRQAHYVAQPLNVEAMRRAAQHLVGRHDFTSFRGSGCGARSALREIYDLRIKKYKDWLQISIEGNGFLKHMVRNIVGTLIEVGHGRLAADALPEIIASRNRGRAGPTAPARGLCLVKVFYADSPQNEDSPAEKK</sequence>
<dbReference type="PANTHER" id="PTHR11142:SF0">
    <property type="entry name" value="TRNA PSEUDOURIDINE SYNTHASE-LIKE 1"/>
    <property type="match status" value="1"/>
</dbReference>
<organism evidence="7 8">
    <name type="scientific">Nitrospina watsonii</name>
    <dbReference type="NCBI Taxonomy" id="1323948"/>
    <lineage>
        <taxon>Bacteria</taxon>
        <taxon>Pseudomonadati</taxon>
        <taxon>Nitrospinota/Tectimicrobiota group</taxon>
        <taxon>Nitrospinota</taxon>
        <taxon>Nitrospinia</taxon>
        <taxon>Nitrospinales</taxon>
        <taxon>Nitrospinaceae</taxon>
        <taxon>Nitrospina</taxon>
    </lineage>
</organism>
<feature type="domain" description="Pseudouridine synthase I TruA alpha/beta" evidence="6">
    <location>
        <begin position="9"/>
        <end position="102"/>
    </location>
</feature>
<keyword evidence="8" id="KW-1185">Reference proteome</keyword>
<comment type="similarity">
    <text evidence="1 4 5">Belongs to the tRNA pseudouridine synthase TruA family.</text>
</comment>
<dbReference type="NCBIfam" id="TIGR00071">
    <property type="entry name" value="hisT_truA"/>
    <property type="match status" value="1"/>
</dbReference>
<dbReference type="SUPFAM" id="SSF55120">
    <property type="entry name" value="Pseudouridine synthase"/>
    <property type="match status" value="1"/>
</dbReference>
<dbReference type="InterPro" id="IPR020097">
    <property type="entry name" value="PsdUridine_synth_TruA_a/b_dom"/>
</dbReference>
<dbReference type="Pfam" id="PF01416">
    <property type="entry name" value="PseudoU_synth_1"/>
    <property type="match status" value="2"/>
</dbReference>
<name>A0ABN8VWT4_9BACT</name>
<dbReference type="PIRSF" id="PIRSF001430">
    <property type="entry name" value="tRNA_psdUrid_synth"/>
    <property type="match status" value="1"/>
</dbReference>
<dbReference type="GO" id="GO:0160147">
    <property type="term" value="F:tRNA pseudouridine(38-40) synthase activity"/>
    <property type="evidence" value="ECO:0007669"/>
    <property type="project" value="UniProtKB-EC"/>
</dbReference>
<comment type="function">
    <text evidence="4">Formation of pseudouridine at positions 38, 39 and 40 in the anticodon stem and loop of transfer RNAs.</text>
</comment>
<evidence type="ECO:0000256" key="4">
    <source>
        <dbReference type="HAMAP-Rule" id="MF_00171"/>
    </source>
</evidence>
<comment type="catalytic activity">
    <reaction evidence="4 5">
        <text>uridine(38/39/40) in tRNA = pseudouridine(38/39/40) in tRNA</text>
        <dbReference type="Rhea" id="RHEA:22376"/>
        <dbReference type="Rhea" id="RHEA-COMP:10085"/>
        <dbReference type="Rhea" id="RHEA-COMP:10087"/>
        <dbReference type="ChEBI" id="CHEBI:65314"/>
        <dbReference type="ChEBI" id="CHEBI:65315"/>
        <dbReference type="EC" id="5.4.99.12"/>
    </reaction>
</comment>
<comment type="subunit">
    <text evidence="4">Homodimer.</text>
</comment>
<feature type="binding site" evidence="4">
    <location>
        <position position="110"/>
    </location>
    <ligand>
        <name>substrate</name>
    </ligand>
</feature>
<evidence type="ECO:0000313" key="7">
    <source>
        <dbReference type="EMBL" id="CAI2718207.1"/>
    </source>
</evidence>
<keyword evidence="2 4" id="KW-0819">tRNA processing</keyword>
<dbReference type="InterPro" id="IPR001406">
    <property type="entry name" value="PsdUridine_synth_TruA"/>
</dbReference>
<dbReference type="Proteomes" id="UP001157733">
    <property type="component" value="Chromosome"/>
</dbReference>
<dbReference type="Gene3D" id="3.30.70.580">
    <property type="entry name" value="Pseudouridine synthase I, catalytic domain, N-terminal subdomain"/>
    <property type="match status" value="1"/>
</dbReference>
<evidence type="ECO:0000259" key="6">
    <source>
        <dbReference type="Pfam" id="PF01416"/>
    </source>
</evidence>